<feature type="compositionally biased region" description="Low complexity" evidence="4">
    <location>
        <begin position="53"/>
        <end position="73"/>
    </location>
</feature>
<dbReference type="Pfam" id="PF08690">
    <property type="entry name" value="GET2"/>
    <property type="match status" value="2"/>
</dbReference>
<reference evidence="6" key="1">
    <citation type="submission" date="2014-12" db="EMBL/GenBank/DDBJ databases">
        <title>Genome Sequence of Valsa Canker Pathogens Uncovers a Specific Adaption of Colonization on Woody Bark.</title>
        <authorList>
            <person name="Yin Z."/>
            <person name="Liu H."/>
            <person name="Gao X."/>
            <person name="Li Z."/>
            <person name="Song N."/>
            <person name="Ke X."/>
            <person name="Dai Q."/>
            <person name="Wu Y."/>
            <person name="Sun Y."/>
            <person name="Xu J.-R."/>
            <person name="Kang Z.K."/>
            <person name="Wang L."/>
            <person name="Huang L."/>
        </authorList>
    </citation>
    <scope>NUCLEOTIDE SEQUENCE [LARGE SCALE GENOMIC DNA]</scope>
    <source>
        <strain evidence="6">SXYL134</strain>
    </source>
</reference>
<feature type="compositionally biased region" description="Polar residues" evidence="4">
    <location>
        <begin position="92"/>
        <end position="101"/>
    </location>
</feature>
<name>A0A194V291_CYTMA</name>
<protein>
    <submittedName>
        <fullName evidence="5">Sad1-interacting factor 1</fullName>
    </submittedName>
</protein>
<evidence type="ECO:0000256" key="4">
    <source>
        <dbReference type="SAM" id="MobiDB-lite"/>
    </source>
</evidence>
<proteinExistence type="predicted"/>
<feature type="compositionally biased region" description="Low complexity" evidence="4">
    <location>
        <begin position="173"/>
        <end position="194"/>
    </location>
</feature>
<dbReference type="STRING" id="694573.A0A194V291"/>
<dbReference type="AlphaFoldDB" id="A0A194V291"/>
<keyword evidence="2" id="KW-1133">Transmembrane helix</keyword>
<dbReference type="EMBL" id="KN714707">
    <property type="protein sequence ID" value="KUI58042.1"/>
    <property type="molecule type" value="Genomic_DNA"/>
</dbReference>
<evidence type="ECO:0000256" key="3">
    <source>
        <dbReference type="ARBA" id="ARBA00023136"/>
    </source>
</evidence>
<dbReference type="PANTHER" id="PTHR28263:SF1">
    <property type="entry name" value="GOLGI TO ER TRAFFIC PROTEIN 2"/>
    <property type="match status" value="1"/>
</dbReference>
<dbReference type="Proteomes" id="UP000078576">
    <property type="component" value="Unassembled WGS sequence"/>
</dbReference>
<organism evidence="5 6">
    <name type="scientific">Cytospora mali</name>
    <name type="common">Apple Valsa canker fungus</name>
    <name type="synonym">Valsa mali</name>
    <dbReference type="NCBI Taxonomy" id="578113"/>
    <lineage>
        <taxon>Eukaryota</taxon>
        <taxon>Fungi</taxon>
        <taxon>Dikarya</taxon>
        <taxon>Ascomycota</taxon>
        <taxon>Pezizomycotina</taxon>
        <taxon>Sordariomycetes</taxon>
        <taxon>Sordariomycetidae</taxon>
        <taxon>Diaporthales</taxon>
        <taxon>Cytosporaceae</taxon>
        <taxon>Cytospora</taxon>
    </lineage>
</organism>
<keyword evidence="6" id="KW-1185">Reference proteome</keyword>
<sequence length="289" mass="30526">MDTAGMSPEDAASARAAEQARLRKERREAKIKAGGSARLNKITGLGGGIQRDPLPTTPTSTTSSPLPTPTATSEAGADLQHGDPDEVDISQHYYQPQTANRIPSPLPSAGGGDPNNISEDQLRQMMLGFDPSSMAGGPGGPDGPDGEDPMMKMLTQMLGPGAVPPNFGGAGGSNPFAGGNPFAGMQPPQQQQQQQAVPDTYAAMWRILHFYFFWTFGTAETVLLTSRFLLDGRRGAPPGILGTLLGFLPEGVMKSMVGTGMKYSRIFSTVRSDILVCVFVLGICSWVRG</sequence>
<evidence type="ECO:0000256" key="1">
    <source>
        <dbReference type="ARBA" id="ARBA00022692"/>
    </source>
</evidence>
<evidence type="ECO:0000256" key="2">
    <source>
        <dbReference type="ARBA" id="ARBA00022989"/>
    </source>
</evidence>
<dbReference type="PANTHER" id="PTHR28263">
    <property type="entry name" value="GOLGI TO ER TRAFFIC PROTEIN 2"/>
    <property type="match status" value="1"/>
</dbReference>
<gene>
    <name evidence="5" type="ORF">VP1G_05294</name>
</gene>
<feature type="compositionally biased region" description="Basic and acidic residues" evidence="4">
    <location>
        <begin position="18"/>
        <end position="31"/>
    </location>
</feature>
<dbReference type="InterPro" id="IPR028143">
    <property type="entry name" value="Get2/sif1"/>
</dbReference>
<evidence type="ECO:0000313" key="5">
    <source>
        <dbReference type="EMBL" id="KUI58042.1"/>
    </source>
</evidence>
<accession>A0A194V291</accession>
<dbReference type="OrthoDB" id="5393181at2759"/>
<keyword evidence="1" id="KW-0812">Transmembrane</keyword>
<keyword evidence="3" id="KW-0472">Membrane</keyword>
<feature type="region of interest" description="Disordered" evidence="4">
    <location>
        <begin position="1"/>
        <end position="194"/>
    </location>
</feature>
<evidence type="ECO:0000313" key="6">
    <source>
        <dbReference type="Proteomes" id="UP000078576"/>
    </source>
</evidence>
<dbReference type="GO" id="GO:0006890">
    <property type="term" value="P:retrograde vesicle-mediated transport, Golgi to endoplasmic reticulum"/>
    <property type="evidence" value="ECO:0007669"/>
    <property type="project" value="TreeGrafter"/>
</dbReference>